<name>A0A565C348_9BRAS</name>
<dbReference type="Proteomes" id="UP000489600">
    <property type="component" value="Unassembled WGS sequence"/>
</dbReference>
<feature type="coiled-coil region" evidence="1">
    <location>
        <begin position="108"/>
        <end position="142"/>
    </location>
</feature>
<accession>A0A565C348</accession>
<dbReference type="PANTHER" id="PTHR35761">
    <property type="entry name" value="ATR INTERACTING PROTEIN"/>
    <property type="match status" value="1"/>
</dbReference>
<dbReference type="OrthoDB" id="645074at2759"/>
<dbReference type="EMBL" id="CABITT030000006">
    <property type="protein sequence ID" value="VVB08069.1"/>
    <property type="molecule type" value="Genomic_DNA"/>
</dbReference>
<protein>
    <recommendedName>
        <fullName evidence="5">Protein SENSITIVE TO UV 2</fullName>
    </recommendedName>
</protein>
<keyword evidence="4" id="KW-1185">Reference proteome</keyword>
<evidence type="ECO:0000256" key="2">
    <source>
        <dbReference type="SAM" id="MobiDB-lite"/>
    </source>
</evidence>
<organism evidence="3 4">
    <name type="scientific">Arabis nemorensis</name>
    <dbReference type="NCBI Taxonomy" id="586526"/>
    <lineage>
        <taxon>Eukaryota</taxon>
        <taxon>Viridiplantae</taxon>
        <taxon>Streptophyta</taxon>
        <taxon>Embryophyta</taxon>
        <taxon>Tracheophyta</taxon>
        <taxon>Spermatophyta</taxon>
        <taxon>Magnoliopsida</taxon>
        <taxon>eudicotyledons</taxon>
        <taxon>Gunneridae</taxon>
        <taxon>Pentapetalae</taxon>
        <taxon>rosids</taxon>
        <taxon>malvids</taxon>
        <taxon>Brassicales</taxon>
        <taxon>Brassicaceae</taxon>
        <taxon>Arabideae</taxon>
        <taxon>Arabis</taxon>
    </lineage>
</organism>
<gene>
    <name evidence="3" type="ORF">ANE_LOCUS18513</name>
</gene>
<feature type="region of interest" description="Disordered" evidence="2">
    <location>
        <begin position="245"/>
        <end position="264"/>
    </location>
</feature>
<dbReference type="PANTHER" id="PTHR35761:SF1">
    <property type="entry name" value="PROTEIN SENSITIVE TO UV 2"/>
    <property type="match status" value="1"/>
</dbReference>
<proteinExistence type="predicted"/>
<sequence length="680" mass="75768">MEEQEDEDMDEKLIQILDETVYLSSQLPPSARATLPVPAPEIPTIPSSLQCAGQPSKIPVRDPFSSYSPPRVLSQRVSVPNGPFVGYSNSTVAIRPDSPTSSNKDLEIDRLKKELGRVSKQLMDMEQECSELRKRNNKETLTKSKGQCATLHASKRTDLEPDGATSVNDRGTDCTTTGLEDKRSFKTTGVQADLANHADLSKKLLDIWRTSNYQDPRKNLISELLLACSTDLQILFSFMKTSTPSQEKEKQAAKTSSNMQSSKGLESEKVNNLYSAVTKISYGFVNLNTLVEPLLDLCKVENAVLVHRSLHVLHVLLEHISGDEMRFEARDNITGEEASACEIAQLHGYKGRSKTNLSIGDSVYSSNTSFRGKSDAESSKKNHRDTDNAQPSWDANWHSLFKLMNEIASRRTEADVKLEAVSIMNIILMRTDALTERETFVSDEMFKSISLLLRKEVGLHVRKGAIQLFYLLLNCPKLLARFDSFHEEKKSPASGNDVEGNLFSLEAVGMIFEGLAGCLTSPRKTSEDLELCRNVIMILALVASSGNSGYELLSSHKLPQDTNFLMLILHLLVAEMDSETTGFQPNAEIFKARTLLMREILILLNRLVSGPSSSSTILRELTKSRDMASLTVDAATRLSRRRNLLGQPQNNVQRIRDSEITDLARIFKRRVFAFLGDNTS</sequence>
<dbReference type="AlphaFoldDB" id="A0A565C348"/>
<evidence type="ECO:0008006" key="5">
    <source>
        <dbReference type="Google" id="ProtNLM"/>
    </source>
</evidence>
<dbReference type="GO" id="GO:0006974">
    <property type="term" value="P:DNA damage response"/>
    <property type="evidence" value="ECO:0007669"/>
    <property type="project" value="InterPro"/>
</dbReference>
<feature type="compositionally biased region" description="Basic and acidic residues" evidence="2">
    <location>
        <begin position="372"/>
        <end position="387"/>
    </location>
</feature>
<reference evidence="3" key="1">
    <citation type="submission" date="2019-07" db="EMBL/GenBank/DDBJ databases">
        <authorList>
            <person name="Dittberner H."/>
        </authorList>
    </citation>
    <scope>NUCLEOTIDE SEQUENCE [LARGE SCALE GENOMIC DNA]</scope>
</reference>
<dbReference type="InterPro" id="IPR044952">
    <property type="entry name" value="SUV2"/>
</dbReference>
<keyword evidence="1" id="KW-0175">Coiled coil</keyword>
<evidence type="ECO:0000313" key="3">
    <source>
        <dbReference type="EMBL" id="VVB08069.1"/>
    </source>
</evidence>
<feature type="compositionally biased region" description="Polar residues" evidence="2">
    <location>
        <begin position="253"/>
        <end position="264"/>
    </location>
</feature>
<evidence type="ECO:0000256" key="1">
    <source>
        <dbReference type="SAM" id="Coils"/>
    </source>
</evidence>
<feature type="region of interest" description="Disordered" evidence="2">
    <location>
        <begin position="367"/>
        <end position="391"/>
    </location>
</feature>
<evidence type="ECO:0000313" key="4">
    <source>
        <dbReference type="Proteomes" id="UP000489600"/>
    </source>
</evidence>
<comment type="caution">
    <text evidence="3">The sequence shown here is derived from an EMBL/GenBank/DDBJ whole genome shotgun (WGS) entry which is preliminary data.</text>
</comment>